<reference evidence="1" key="1">
    <citation type="submission" date="2019-08" db="EMBL/GenBank/DDBJ databases">
        <authorList>
            <person name="Kucharzyk K."/>
            <person name="Murdoch R.W."/>
            <person name="Higgins S."/>
            <person name="Loffler F."/>
        </authorList>
    </citation>
    <scope>NUCLEOTIDE SEQUENCE</scope>
</reference>
<accession>A0A644XM15</accession>
<comment type="caution">
    <text evidence="1">The sequence shown here is derived from an EMBL/GenBank/DDBJ whole genome shotgun (WGS) entry which is preliminary data.</text>
</comment>
<sequence>MKNLYFLNDEILSLLELVEDSLFHNIPKEKIKYYINKAVQIGKNLANEYKGKDIESLLRNHGVEVVIKECCESKNLDIRGEIIFDKEEKQIIIYKNSINQIIEILKKHGLSISRKEVYNIHLAHEFYHFLEYSNNDNTNYKLDKIEIVLGRLIKRKATILKTREIAAHAFCKEILNLKFHPKLLDYIYLIESKKINLIEFKKYIKELEENYIINFV</sequence>
<evidence type="ECO:0000313" key="1">
    <source>
        <dbReference type="EMBL" id="MPM17232.1"/>
    </source>
</evidence>
<organism evidence="1">
    <name type="scientific">bioreactor metagenome</name>
    <dbReference type="NCBI Taxonomy" id="1076179"/>
    <lineage>
        <taxon>unclassified sequences</taxon>
        <taxon>metagenomes</taxon>
        <taxon>ecological metagenomes</taxon>
    </lineage>
</organism>
<gene>
    <name evidence="1" type="ORF">SDC9_63620</name>
</gene>
<name>A0A644XM15_9ZZZZ</name>
<proteinExistence type="predicted"/>
<dbReference type="EMBL" id="VSSQ01002759">
    <property type="protein sequence ID" value="MPM17232.1"/>
    <property type="molecule type" value="Genomic_DNA"/>
</dbReference>
<dbReference type="AlphaFoldDB" id="A0A644XM15"/>
<protein>
    <submittedName>
        <fullName evidence="1">Uncharacterized protein</fullName>
    </submittedName>
</protein>